<dbReference type="Pfam" id="PF00892">
    <property type="entry name" value="EamA"/>
    <property type="match status" value="2"/>
</dbReference>
<proteinExistence type="predicted"/>
<feature type="domain" description="EamA" evidence="3">
    <location>
        <begin position="231"/>
        <end position="361"/>
    </location>
</feature>
<dbReference type="InterPro" id="IPR037185">
    <property type="entry name" value="EmrE-like"/>
</dbReference>
<feature type="transmembrane region" description="Helical" evidence="2">
    <location>
        <begin position="233"/>
        <end position="252"/>
    </location>
</feature>
<name>A0A813Q529_9BILA</name>
<dbReference type="InterPro" id="IPR000620">
    <property type="entry name" value="EamA_dom"/>
</dbReference>
<feature type="transmembrane region" description="Helical" evidence="2">
    <location>
        <begin position="490"/>
        <end position="510"/>
    </location>
</feature>
<dbReference type="EMBL" id="CAJNOL010000119">
    <property type="protein sequence ID" value="CAF0861812.1"/>
    <property type="molecule type" value="Genomic_DNA"/>
</dbReference>
<organism evidence="4 6">
    <name type="scientific">Rotaria sordida</name>
    <dbReference type="NCBI Taxonomy" id="392033"/>
    <lineage>
        <taxon>Eukaryota</taxon>
        <taxon>Metazoa</taxon>
        <taxon>Spiralia</taxon>
        <taxon>Gnathifera</taxon>
        <taxon>Rotifera</taxon>
        <taxon>Eurotatoria</taxon>
        <taxon>Bdelloidea</taxon>
        <taxon>Philodinida</taxon>
        <taxon>Philodinidae</taxon>
        <taxon>Rotaria</taxon>
    </lineage>
</organism>
<feature type="transmembrane region" description="Helical" evidence="2">
    <location>
        <begin position="347"/>
        <end position="370"/>
    </location>
</feature>
<evidence type="ECO:0000259" key="3">
    <source>
        <dbReference type="Pfam" id="PF00892"/>
    </source>
</evidence>
<gene>
    <name evidence="5" type="ORF">JXQ802_LOCUS7226</name>
    <name evidence="4" type="ORF">PYM288_LOCUS2650</name>
</gene>
<dbReference type="PANTHER" id="PTHR22911">
    <property type="entry name" value="ACYL-MALONYL CONDENSING ENZYME-RELATED"/>
    <property type="match status" value="1"/>
</dbReference>
<evidence type="ECO:0000256" key="1">
    <source>
        <dbReference type="SAM" id="MobiDB-lite"/>
    </source>
</evidence>
<evidence type="ECO:0000313" key="7">
    <source>
        <dbReference type="Proteomes" id="UP000663870"/>
    </source>
</evidence>
<dbReference type="GO" id="GO:0016020">
    <property type="term" value="C:membrane"/>
    <property type="evidence" value="ECO:0007669"/>
    <property type="project" value="InterPro"/>
</dbReference>
<dbReference type="AlphaFoldDB" id="A0A813Q529"/>
<reference evidence="4" key="1">
    <citation type="submission" date="2021-02" db="EMBL/GenBank/DDBJ databases">
        <authorList>
            <person name="Nowell W R."/>
        </authorList>
    </citation>
    <scope>NUCLEOTIDE SEQUENCE</scope>
</reference>
<dbReference type="SUPFAM" id="SSF103481">
    <property type="entry name" value="Multidrug resistance efflux transporter EmrE"/>
    <property type="match status" value="2"/>
</dbReference>
<feature type="transmembrane region" description="Helical" evidence="2">
    <location>
        <begin position="424"/>
        <end position="448"/>
    </location>
</feature>
<feature type="transmembrane region" description="Helical" evidence="2">
    <location>
        <begin position="390"/>
        <end position="412"/>
    </location>
</feature>
<feature type="transmembrane region" description="Helical" evidence="2">
    <location>
        <begin position="516"/>
        <end position="539"/>
    </location>
</feature>
<evidence type="ECO:0000256" key="2">
    <source>
        <dbReference type="SAM" id="Phobius"/>
    </source>
</evidence>
<feature type="transmembrane region" description="Helical" evidence="2">
    <location>
        <begin position="258"/>
        <end position="278"/>
    </location>
</feature>
<feature type="region of interest" description="Disordered" evidence="1">
    <location>
        <begin position="1"/>
        <end position="24"/>
    </location>
</feature>
<dbReference type="PANTHER" id="PTHR22911:SF137">
    <property type="entry name" value="SOLUTE CARRIER FAMILY 35 MEMBER G2-RELATED"/>
    <property type="match status" value="1"/>
</dbReference>
<feature type="domain" description="EamA" evidence="3">
    <location>
        <begin position="394"/>
        <end position="532"/>
    </location>
</feature>
<keyword evidence="2" id="KW-1133">Transmembrane helix</keyword>
<sequence length="578" mass="64771">MNSSMITNPLDKKEFHTTSTNDSCQDSNADVCIKLVPSENLDNTQTITIDSLSNNNDLTVTPAFPNFPTDKEVIIQPESTIHLESSNDASVQDINSVSSPITTPRQSQQTLQMLDELKYLLKPTNSLSSPQEVVKESQEADSAIKRRATQFDEGILNDTERLLYEDLTLREAKSLGAAARRSIAARGSIGARGQRLSTVSHFSERTRFPSQVSTTIRINQPEHRTFLDHLSGLTWAFLATYAFSLILFLTKFCEIDLIFGFFLQMFVQVIAFGIYAFYKDYNLLESNGHPIALICRALLIGIGTLTSFLAYYYIILPNLSAIRQTQVMFTIILSIFLLHGRITISRIIGCILMIIAIILFIRPNIFGISLSSLFNLTDDKTSWTPYSSSWNSIIGISFALCTAILYSIASIINKIYFNTQQLHNTVLCFWSALSALVISSILVYITHFVINDRRSFPHDWRLFVGIALALASIFVFIANQKAIKRERSSIVTIIYSTDIILALILQNIFTHIKSDLLAICGCILVLVAVLIICIEVLLVGKPKDKLTIKATQIMNTNEDDNNLQTPPILITRQKRLSI</sequence>
<dbReference type="EMBL" id="CAJNOH010000018">
    <property type="protein sequence ID" value="CAF0762091.1"/>
    <property type="molecule type" value="Genomic_DNA"/>
</dbReference>
<evidence type="ECO:0000313" key="5">
    <source>
        <dbReference type="EMBL" id="CAF0861812.1"/>
    </source>
</evidence>
<comment type="caution">
    <text evidence="4">The sequence shown here is derived from an EMBL/GenBank/DDBJ whole genome shotgun (WGS) entry which is preliminary data.</text>
</comment>
<accession>A0A813Q529</accession>
<protein>
    <recommendedName>
        <fullName evidence="3">EamA domain-containing protein</fullName>
    </recommendedName>
</protein>
<evidence type="ECO:0000313" key="6">
    <source>
        <dbReference type="Proteomes" id="UP000663854"/>
    </source>
</evidence>
<dbReference type="Proteomes" id="UP000663854">
    <property type="component" value="Unassembled WGS sequence"/>
</dbReference>
<dbReference type="Proteomes" id="UP000663870">
    <property type="component" value="Unassembled WGS sequence"/>
</dbReference>
<feature type="transmembrane region" description="Helical" evidence="2">
    <location>
        <begin position="290"/>
        <end position="315"/>
    </location>
</feature>
<keyword evidence="7" id="KW-1185">Reference proteome</keyword>
<evidence type="ECO:0000313" key="4">
    <source>
        <dbReference type="EMBL" id="CAF0762091.1"/>
    </source>
</evidence>
<feature type="transmembrane region" description="Helical" evidence="2">
    <location>
        <begin position="460"/>
        <end position="478"/>
    </location>
</feature>
<keyword evidence="2" id="KW-0472">Membrane</keyword>
<keyword evidence="2" id="KW-0812">Transmembrane</keyword>